<dbReference type="PROSITE" id="PS50056">
    <property type="entry name" value="TYR_PHOSPHATASE_2"/>
    <property type="match status" value="1"/>
</dbReference>
<keyword evidence="3 7" id="KW-0904">Protein phosphatase</keyword>
<dbReference type="EMBL" id="NCKV01000586">
    <property type="protein sequence ID" value="RWS30232.1"/>
    <property type="molecule type" value="Genomic_DNA"/>
</dbReference>
<gene>
    <name evidence="10" type="ORF">B4U80_10827</name>
</gene>
<proteinExistence type="inferred from homology"/>
<comment type="catalytic activity">
    <reaction evidence="4 7">
        <text>O-phospho-L-seryl-[protein] + H2O = L-seryl-[protein] + phosphate</text>
        <dbReference type="Rhea" id="RHEA:20629"/>
        <dbReference type="Rhea" id="RHEA-COMP:9863"/>
        <dbReference type="Rhea" id="RHEA-COMP:11604"/>
        <dbReference type="ChEBI" id="CHEBI:15377"/>
        <dbReference type="ChEBI" id="CHEBI:29999"/>
        <dbReference type="ChEBI" id="CHEBI:43474"/>
        <dbReference type="ChEBI" id="CHEBI:83421"/>
        <dbReference type="EC" id="3.1.3.16"/>
    </reaction>
</comment>
<dbReference type="SUPFAM" id="SSF52799">
    <property type="entry name" value="(Phosphotyrosine protein) phosphatases II"/>
    <property type="match status" value="1"/>
</dbReference>
<dbReference type="GO" id="GO:0005737">
    <property type="term" value="C:cytoplasm"/>
    <property type="evidence" value="ECO:0007669"/>
    <property type="project" value="TreeGrafter"/>
</dbReference>
<dbReference type="InterPro" id="IPR029021">
    <property type="entry name" value="Prot-tyrosine_phosphatase-like"/>
</dbReference>
<evidence type="ECO:0000256" key="4">
    <source>
        <dbReference type="ARBA" id="ARBA00047761"/>
    </source>
</evidence>
<dbReference type="Gene3D" id="3.90.190.10">
    <property type="entry name" value="Protein tyrosine phosphatase superfamily"/>
    <property type="match status" value="1"/>
</dbReference>
<dbReference type="InterPro" id="IPR000387">
    <property type="entry name" value="Tyr_Pase_dom"/>
</dbReference>
<comment type="function">
    <text evidence="7">Dual specificity phosphatase able to dephosphorylate phosphotyrosine, phosphoserine and phosphothreonine residues, with a preference for phosphotyrosine as a substrate.</text>
</comment>
<dbReference type="InterPro" id="IPR020422">
    <property type="entry name" value="TYR_PHOSPHATASE_DUAL_dom"/>
</dbReference>
<comment type="caution">
    <text evidence="10">The sequence shown here is derived from an EMBL/GenBank/DDBJ whole genome shotgun (WGS) entry which is preliminary data.</text>
</comment>
<dbReference type="InterPro" id="IPR016130">
    <property type="entry name" value="Tyr_Pase_AS"/>
</dbReference>
<dbReference type="PRINTS" id="PR01909">
    <property type="entry name" value="ADSPHPHTASEA"/>
</dbReference>
<comment type="catalytic activity">
    <reaction evidence="7">
        <text>O-phospho-L-tyrosyl-[protein] + H2O = L-tyrosyl-[protein] + phosphate</text>
        <dbReference type="Rhea" id="RHEA:10684"/>
        <dbReference type="Rhea" id="RHEA-COMP:10136"/>
        <dbReference type="Rhea" id="RHEA-COMP:20101"/>
        <dbReference type="ChEBI" id="CHEBI:15377"/>
        <dbReference type="ChEBI" id="CHEBI:43474"/>
        <dbReference type="ChEBI" id="CHEBI:46858"/>
        <dbReference type="ChEBI" id="CHEBI:61978"/>
        <dbReference type="EC" id="3.1.3.48"/>
    </reaction>
</comment>
<feature type="domain" description="Tyrosine-protein phosphatase" evidence="8">
    <location>
        <begin position="40"/>
        <end position="191"/>
    </location>
</feature>
<evidence type="ECO:0000256" key="7">
    <source>
        <dbReference type="RuleBase" id="RU366038"/>
    </source>
</evidence>
<dbReference type="AlphaFoldDB" id="A0A443SRX0"/>
<feature type="active site" description="Phosphocysteine intermediate" evidence="6">
    <location>
        <position position="136"/>
    </location>
</feature>
<name>A0A443SRX0_9ACAR</name>
<dbReference type="InterPro" id="IPR020405">
    <property type="entry name" value="Atypical_DUSP_subfamA"/>
</dbReference>
<evidence type="ECO:0000256" key="6">
    <source>
        <dbReference type="PIRSR" id="PIRSR620405-1"/>
    </source>
</evidence>
<accession>A0A443SRX0</accession>
<dbReference type="VEuPathDB" id="VectorBase:LDEU001809"/>
<keyword evidence="11" id="KW-1185">Reference proteome</keyword>
<evidence type="ECO:0000256" key="5">
    <source>
        <dbReference type="ARBA" id="ARBA00048336"/>
    </source>
</evidence>
<keyword evidence="2 7" id="KW-0378">Hydrolase</keyword>
<dbReference type="CDD" id="cd14515">
    <property type="entry name" value="DUSP3-like"/>
    <property type="match status" value="1"/>
</dbReference>
<dbReference type="PANTHER" id="PTHR45682">
    <property type="entry name" value="AGAP008228-PA"/>
    <property type="match status" value="1"/>
</dbReference>
<dbReference type="Proteomes" id="UP000288716">
    <property type="component" value="Unassembled WGS sequence"/>
</dbReference>
<dbReference type="GO" id="GO:0008138">
    <property type="term" value="F:protein tyrosine/serine/threonine phosphatase activity"/>
    <property type="evidence" value="ECO:0007669"/>
    <property type="project" value="UniProtKB-UniRule"/>
</dbReference>
<dbReference type="GO" id="GO:0033549">
    <property type="term" value="F:MAP kinase phosphatase activity"/>
    <property type="evidence" value="ECO:0007669"/>
    <property type="project" value="TreeGrafter"/>
</dbReference>
<dbReference type="SMART" id="SM00195">
    <property type="entry name" value="DSPc"/>
    <property type="match status" value="1"/>
</dbReference>
<dbReference type="PRINTS" id="PR01908">
    <property type="entry name" value="ADSPHPHTASE"/>
</dbReference>
<evidence type="ECO:0000256" key="3">
    <source>
        <dbReference type="ARBA" id="ARBA00022912"/>
    </source>
</evidence>
<dbReference type="GO" id="GO:0043409">
    <property type="term" value="P:negative regulation of MAPK cascade"/>
    <property type="evidence" value="ECO:0007669"/>
    <property type="project" value="TreeGrafter"/>
</dbReference>
<comment type="similarity">
    <text evidence="1 7">Belongs to the protein-tyrosine phosphatase family. Non-receptor class dual specificity subfamily.</text>
</comment>
<dbReference type="PROSITE" id="PS00383">
    <property type="entry name" value="TYR_PHOSPHATASE_1"/>
    <property type="match status" value="1"/>
</dbReference>
<dbReference type="GO" id="GO:0004722">
    <property type="term" value="F:protein serine/threonine phosphatase activity"/>
    <property type="evidence" value="ECO:0007669"/>
    <property type="project" value="UniProtKB-EC"/>
</dbReference>
<dbReference type="EC" id="3.1.3.16" evidence="7"/>
<evidence type="ECO:0000259" key="8">
    <source>
        <dbReference type="PROSITE" id="PS50054"/>
    </source>
</evidence>
<dbReference type="OrthoDB" id="253091at2759"/>
<dbReference type="GO" id="GO:0004725">
    <property type="term" value="F:protein tyrosine phosphatase activity"/>
    <property type="evidence" value="ECO:0007669"/>
    <property type="project" value="UniProtKB-EC"/>
</dbReference>
<dbReference type="PROSITE" id="PS50054">
    <property type="entry name" value="TYR_PHOSPHATASE_DUAL"/>
    <property type="match status" value="1"/>
</dbReference>
<evidence type="ECO:0000313" key="10">
    <source>
        <dbReference type="EMBL" id="RWS30232.1"/>
    </source>
</evidence>
<evidence type="ECO:0000256" key="2">
    <source>
        <dbReference type="ARBA" id="ARBA00022801"/>
    </source>
</evidence>
<dbReference type="STRING" id="299467.A0A443SRX0"/>
<dbReference type="PANTHER" id="PTHR45682:SF1">
    <property type="entry name" value="DUAL SPECIFICITY PROTEIN PHOSPHATASE 3"/>
    <property type="match status" value="1"/>
</dbReference>
<dbReference type="InterPro" id="IPR000340">
    <property type="entry name" value="Dual-sp_phosphatase_cat-dom"/>
</dbReference>
<comment type="catalytic activity">
    <reaction evidence="5 7">
        <text>O-phospho-L-threonyl-[protein] + H2O = L-threonyl-[protein] + phosphate</text>
        <dbReference type="Rhea" id="RHEA:47004"/>
        <dbReference type="Rhea" id="RHEA-COMP:11060"/>
        <dbReference type="Rhea" id="RHEA-COMP:11605"/>
        <dbReference type="ChEBI" id="CHEBI:15377"/>
        <dbReference type="ChEBI" id="CHEBI:30013"/>
        <dbReference type="ChEBI" id="CHEBI:43474"/>
        <dbReference type="ChEBI" id="CHEBI:61977"/>
        <dbReference type="EC" id="3.1.3.16"/>
    </reaction>
</comment>
<evidence type="ECO:0000313" key="11">
    <source>
        <dbReference type="Proteomes" id="UP000288716"/>
    </source>
</evidence>
<dbReference type="EC" id="3.1.3.48" evidence="7"/>
<dbReference type="Pfam" id="PF00782">
    <property type="entry name" value="DSPc"/>
    <property type="match status" value="1"/>
</dbReference>
<protein>
    <recommendedName>
        <fullName evidence="7">Dual specificity protein phosphatase</fullName>
        <ecNumber evidence="7">3.1.3.16</ecNumber>
        <ecNumber evidence="7">3.1.3.48</ecNumber>
    </recommendedName>
</protein>
<evidence type="ECO:0000259" key="9">
    <source>
        <dbReference type="PROSITE" id="PS50056"/>
    </source>
</evidence>
<feature type="domain" description="Tyrosine specific protein phosphatases" evidence="9">
    <location>
        <begin position="113"/>
        <end position="170"/>
    </location>
</feature>
<organism evidence="10 11">
    <name type="scientific">Leptotrombidium deliense</name>
    <dbReference type="NCBI Taxonomy" id="299467"/>
    <lineage>
        <taxon>Eukaryota</taxon>
        <taxon>Metazoa</taxon>
        <taxon>Ecdysozoa</taxon>
        <taxon>Arthropoda</taxon>
        <taxon>Chelicerata</taxon>
        <taxon>Arachnida</taxon>
        <taxon>Acari</taxon>
        <taxon>Acariformes</taxon>
        <taxon>Trombidiformes</taxon>
        <taxon>Prostigmata</taxon>
        <taxon>Anystina</taxon>
        <taxon>Parasitengona</taxon>
        <taxon>Trombiculoidea</taxon>
        <taxon>Trombiculidae</taxon>
        <taxon>Leptotrombidium</taxon>
    </lineage>
</organism>
<evidence type="ECO:0000256" key="1">
    <source>
        <dbReference type="ARBA" id="ARBA00008601"/>
    </source>
</evidence>
<sequence length="212" mass="24077">MNSLYLNPWWRTYTPSCSPEELMLILTLPSGGRLELPTDPYNEVVPNIYIGDGTTALCVSHLKRLRVTHVLNAACGKDKSLYMINTSESFYKESGIKFMGIEALDMSTFHLLPHFFKAAEFIHNAIENNGKVYVHCRQGISRSSTLVLAYLMIKRGLTVQEAVRIVRRNREIIPNSGFLKQLCVLNEELIETRKMNDISKSVRNAGNEIRVV</sequence>
<reference evidence="10 11" key="1">
    <citation type="journal article" date="2018" name="Gigascience">
        <title>Genomes of trombidid mites reveal novel predicted allergens and laterally-transferred genes associated with secondary metabolism.</title>
        <authorList>
            <person name="Dong X."/>
            <person name="Chaisiri K."/>
            <person name="Xia D."/>
            <person name="Armstrong S.D."/>
            <person name="Fang Y."/>
            <person name="Donnelly M.J."/>
            <person name="Kadowaki T."/>
            <person name="McGarry J.W."/>
            <person name="Darby A.C."/>
            <person name="Makepeace B.L."/>
        </authorList>
    </citation>
    <scope>NUCLEOTIDE SEQUENCE [LARGE SCALE GENOMIC DNA]</scope>
    <source>
        <strain evidence="10">UoL-UT</strain>
    </source>
</reference>